<gene>
    <name evidence="1" type="ordered locus">Mtc_0874</name>
</gene>
<dbReference type="eggNOG" id="arCOG00725">
    <property type="taxonomic scope" value="Archaea"/>
</dbReference>
<name>H8IAG1_METCZ</name>
<reference evidence="1 2" key="1">
    <citation type="journal article" date="2012" name="J. Bacteriol.">
        <title>Complete genome sequence of a thermophilic methanogen, Methanocella conradii HZ254, isolated from Chinese rice field soil.</title>
        <authorList>
            <person name="Lu Z."/>
            <person name="Lu Y."/>
        </authorList>
    </citation>
    <scope>NUCLEOTIDE SEQUENCE [LARGE SCALE GENOMIC DNA]</scope>
    <source>
        <strain evidence="2">DSM 24694 / JCM 17849 / CGMCC 1.5162 / HZ254</strain>
    </source>
</reference>
<keyword evidence="2" id="KW-1185">Reference proteome</keyword>
<dbReference type="AlphaFoldDB" id="H8IAG1"/>
<evidence type="ECO:0000313" key="1">
    <source>
        <dbReference type="EMBL" id="AFC99635.1"/>
    </source>
</evidence>
<accession>H8IAG1</accession>
<protein>
    <submittedName>
        <fullName evidence="1">Uncharacterized protein</fullName>
    </submittedName>
</protein>
<organism evidence="1 2">
    <name type="scientific">Methanocella conradii (strain DSM 24694 / JCM 17849 / CGMCC 1.5162 / HZ254)</name>
    <dbReference type="NCBI Taxonomy" id="1041930"/>
    <lineage>
        <taxon>Archaea</taxon>
        <taxon>Methanobacteriati</taxon>
        <taxon>Methanobacteriota</taxon>
        <taxon>Stenosarchaea group</taxon>
        <taxon>Methanomicrobia</taxon>
        <taxon>Methanocellales</taxon>
        <taxon>Methanocellaceae</taxon>
        <taxon>Methanocella</taxon>
    </lineage>
</organism>
<dbReference type="RefSeq" id="WP_014405473.1">
    <property type="nucleotide sequence ID" value="NC_017034.1"/>
</dbReference>
<dbReference type="Proteomes" id="UP000005233">
    <property type="component" value="Chromosome"/>
</dbReference>
<dbReference type="OrthoDB" id="148125at2157"/>
<evidence type="ECO:0000313" key="2">
    <source>
        <dbReference type="Proteomes" id="UP000005233"/>
    </source>
</evidence>
<proteinExistence type="predicted"/>
<sequence>MIDLLDAIVLTIKAANNQISGRTAIQKLLYFESIAGVIEAKYRPYYYGPYSSELMGTIESAVKLNFIDENLDVFNGKMDADSVEWKRYVYSLTEDGKELAEQLIKEHEPDYEKINCIVNTCKKISDLDVNTLSYAAKIHYILSSKKKPMMINEITEMASSFGWKLSKPKVEKAIGLLQALNLCT</sequence>
<dbReference type="EMBL" id="CP003243">
    <property type="protein sequence ID" value="AFC99635.1"/>
    <property type="molecule type" value="Genomic_DNA"/>
</dbReference>
<dbReference type="GeneID" id="11970998"/>
<dbReference type="KEGG" id="mez:Mtc_0874"/>
<dbReference type="HOGENOM" id="CLU_1431588_0_0_2"/>
<dbReference type="STRING" id="1041930.Mtc_0874"/>